<sequence>MGDIADNNIESGEDMWFAHKAGNCLQDCIYCEEGYIDSIGTMKKYHEEQPSD</sequence>
<dbReference type="EMBL" id="LAZR01043299">
    <property type="protein sequence ID" value="KKL07423.1"/>
    <property type="molecule type" value="Genomic_DNA"/>
</dbReference>
<evidence type="ECO:0000313" key="1">
    <source>
        <dbReference type="EMBL" id="KKL07423.1"/>
    </source>
</evidence>
<proteinExistence type="predicted"/>
<reference evidence="1" key="1">
    <citation type="journal article" date="2015" name="Nature">
        <title>Complex archaea that bridge the gap between prokaryotes and eukaryotes.</title>
        <authorList>
            <person name="Spang A."/>
            <person name="Saw J.H."/>
            <person name="Jorgensen S.L."/>
            <person name="Zaremba-Niedzwiedzka K."/>
            <person name="Martijn J."/>
            <person name="Lind A.E."/>
            <person name="van Eijk R."/>
            <person name="Schleper C."/>
            <person name="Guy L."/>
            <person name="Ettema T.J."/>
        </authorList>
    </citation>
    <scope>NUCLEOTIDE SEQUENCE</scope>
</reference>
<gene>
    <name evidence="1" type="ORF">LCGC14_2586190</name>
</gene>
<organism evidence="1">
    <name type="scientific">marine sediment metagenome</name>
    <dbReference type="NCBI Taxonomy" id="412755"/>
    <lineage>
        <taxon>unclassified sequences</taxon>
        <taxon>metagenomes</taxon>
        <taxon>ecological metagenomes</taxon>
    </lineage>
</organism>
<dbReference type="AlphaFoldDB" id="A0A0F9D5S2"/>
<protein>
    <submittedName>
        <fullName evidence="1">Uncharacterized protein</fullName>
    </submittedName>
</protein>
<name>A0A0F9D5S2_9ZZZZ</name>
<accession>A0A0F9D5S2</accession>
<comment type="caution">
    <text evidence="1">The sequence shown here is derived from an EMBL/GenBank/DDBJ whole genome shotgun (WGS) entry which is preliminary data.</text>
</comment>